<protein>
    <recommendedName>
        <fullName evidence="4">Lipoprotein</fullName>
    </recommendedName>
</protein>
<gene>
    <name evidence="2" type="ORF">BKD30_02610</name>
</gene>
<feature type="chain" id="PRO_5038749219" description="Lipoprotein" evidence="1">
    <location>
        <begin position="21"/>
        <end position="288"/>
    </location>
</feature>
<reference evidence="2 3" key="1">
    <citation type="submission" date="2016-12" db="EMBL/GenBank/DDBJ databases">
        <title>Draft genome of Tersicoccus phoenicis 1P05MA.</title>
        <authorList>
            <person name="Nakajima Y."/>
            <person name="Yoshizawa S."/>
            <person name="Nakamura K."/>
            <person name="Ogura Y."/>
            <person name="Hayashi T."/>
            <person name="Kogure K."/>
        </authorList>
    </citation>
    <scope>NUCLEOTIDE SEQUENCE [LARGE SCALE GENOMIC DNA]</scope>
    <source>
        <strain evidence="2 3">1p05MA</strain>
    </source>
</reference>
<dbReference type="EMBL" id="MRDE01000016">
    <property type="protein sequence ID" value="OMH27567.1"/>
    <property type="molecule type" value="Genomic_DNA"/>
</dbReference>
<feature type="signal peptide" evidence="1">
    <location>
        <begin position="1"/>
        <end position="20"/>
    </location>
</feature>
<dbReference type="STRING" id="554083.BKD30_02610"/>
<organism evidence="2 3">
    <name type="scientific">Tersicoccus phoenicis</name>
    <dbReference type="NCBI Taxonomy" id="554083"/>
    <lineage>
        <taxon>Bacteria</taxon>
        <taxon>Bacillati</taxon>
        <taxon>Actinomycetota</taxon>
        <taxon>Actinomycetes</taxon>
        <taxon>Micrococcales</taxon>
        <taxon>Micrococcaceae</taxon>
        <taxon>Tersicoccus</taxon>
    </lineage>
</organism>
<evidence type="ECO:0000313" key="3">
    <source>
        <dbReference type="Proteomes" id="UP000187085"/>
    </source>
</evidence>
<evidence type="ECO:0000313" key="2">
    <source>
        <dbReference type="EMBL" id="OMH27567.1"/>
    </source>
</evidence>
<dbReference type="RefSeq" id="WP_076701596.1">
    <property type="nucleotide sequence ID" value="NZ_MRDE01000016.1"/>
</dbReference>
<dbReference type="AlphaFoldDB" id="A0A1R1LJ57"/>
<evidence type="ECO:0000256" key="1">
    <source>
        <dbReference type="SAM" id="SignalP"/>
    </source>
</evidence>
<accession>A0A1R1LJ57</accession>
<proteinExistence type="predicted"/>
<comment type="caution">
    <text evidence="2">The sequence shown here is derived from an EMBL/GenBank/DDBJ whole genome shotgun (WGS) entry which is preliminary data.</text>
</comment>
<dbReference type="Proteomes" id="UP000187085">
    <property type="component" value="Unassembled WGS sequence"/>
</dbReference>
<keyword evidence="3" id="KW-1185">Reference proteome</keyword>
<evidence type="ECO:0008006" key="4">
    <source>
        <dbReference type="Google" id="ProtNLM"/>
    </source>
</evidence>
<keyword evidence="1" id="KW-0732">Signal</keyword>
<dbReference type="PROSITE" id="PS51257">
    <property type="entry name" value="PROKAR_LIPOPROTEIN"/>
    <property type="match status" value="1"/>
</dbReference>
<sequence length="288" mass="30053">MRRHVMTTGATAIAVALALAGCGNGGGSGGTNPGAASAQISPAQNADPQTVAQANALLSPNEAAEQARQVVLETCMAAAGGSWTRQTPEKATVYDLLALRPLTIEQARQRGYNEDRSTGEQAQGGGQAFLGTGQTEAPVSADLFGIKSQVNPDGCLGKSLAEVYGSVQSGMQATGVVDNAMLPAVNAALASQEMSDVTGKWSACMKQAGENFPTPDLATMNARQQPDRSMAIALADAKCRESVRYEQVRTSQLNRYLATFLRQHEAEITTVLDARKVGAQNAERILAG</sequence>
<dbReference type="OrthoDB" id="3403621at2"/>
<name>A0A1R1LJ57_9MICC</name>